<name>A0A443N7Q8_9MAGN</name>
<accession>A0A443N7Q8</accession>
<dbReference type="Gene3D" id="1.25.40.10">
    <property type="entry name" value="Tetratricopeptide repeat domain"/>
    <property type="match status" value="1"/>
</dbReference>
<dbReference type="GO" id="GO:0009451">
    <property type="term" value="P:RNA modification"/>
    <property type="evidence" value="ECO:0007669"/>
    <property type="project" value="InterPro"/>
</dbReference>
<proteinExistence type="predicted"/>
<protein>
    <submittedName>
        <fullName evidence="1">Pentatricopeptide repeat</fullName>
    </submittedName>
</protein>
<reference evidence="1 2" key="1">
    <citation type="journal article" date="2019" name="Nat. Plants">
        <title>Stout camphor tree genome fills gaps in understanding of flowering plant genome evolution.</title>
        <authorList>
            <person name="Chaw S.M."/>
            <person name="Liu Y.C."/>
            <person name="Wu Y.W."/>
            <person name="Wang H.Y."/>
            <person name="Lin C.I."/>
            <person name="Wu C.S."/>
            <person name="Ke H.M."/>
            <person name="Chang L.Y."/>
            <person name="Hsu C.Y."/>
            <person name="Yang H.T."/>
            <person name="Sudianto E."/>
            <person name="Hsu M.H."/>
            <person name="Wu K.P."/>
            <person name="Wang L.N."/>
            <person name="Leebens-Mack J.H."/>
            <person name="Tsai I.J."/>
        </authorList>
    </citation>
    <scope>NUCLEOTIDE SEQUENCE [LARGE SCALE GENOMIC DNA]</scope>
    <source>
        <strain evidence="2">cv. Chaw 1501</strain>
        <tissue evidence="1">Young leaves</tissue>
    </source>
</reference>
<sequence length="140" mass="15940">MVLLDVYPNCFTYASIIATCANFAFLNCGQQVHGVIIRRGFGWNTPLANPLIDMNAKCGSIVNTCRIFNEMKRRDLVSWTSMMTGYGNHGYGRVTDAYELIEKMHFEVDEIIWGEYEKSLELLFQPNNGGYSLFNSLPHL</sequence>
<dbReference type="OrthoDB" id="9990610at2759"/>
<dbReference type="PANTHER" id="PTHR47926">
    <property type="entry name" value="PENTATRICOPEPTIDE REPEAT-CONTAINING PROTEIN"/>
    <property type="match status" value="1"/>
</dbReference>
<dbReference type="Proteomes" id="UP000283530">
    <property type="component" value="Unassembled WGS sequence"/>
</dbReference>
<keyword evidence="2" id="KW-1185">Reference proteome</keyword>
<dbReference type="GO" id="GO:0003723">
    <property type="term" value="F:RNA binding"/>
    <property type="evidence" value="ECO:0007669"/>
    <property type="project" value="InterPro"/>
</dbReference>
<comment type="caution">
    <text evidence="1">The sequence shown here is derived from an EMBL/GenBank/DDBJ whole genome shotgun (WGS) entry which is preliminary data.</text>
</comment>
<dbReference type="InterPro" id="IPR011990">
    <property type="entry name" value="TPR-like_helical_dom_sf"/>
</dbReference>
<evidence type="ECO:0000313" key="1">
    <source>
        <dbReference type="EMBL" id="RWR74528.1"/>
    </source>
</evidence>
<gene>
    <name evidence="1" type="ORF">CKAN_00286100</name>
</gene>
<dbReference type="EMBL" id="QPKB01000001">
    <property type="protein sequence ID" value="RWR74528.1"/>
    <property type="molecule type" value="Genomic_DNA"/>
</dbReference>
<organism evidence="1 2">
    <name type="scientific">Cinnamomum micranthum f. kanehirae</name>
    <dbReference type="NCBI Taxonomy" id="337451"/>
    <lineage>
        <taxon>Eukaryota</taxon>
        <taxon>Viridiplantae</taxon>
        <taxon>Streptophyta</taxon>
        <taxon>Embryophyta</taxon>
        <taxon>Tracheophyta</taxon>
        <taxon>Spermatophyta</taxon>
        <taxon>Magnoliopsida</taxon>
        <taxon>Magnoliidae</taxon>
        <taxon>Laurales</taxon>
        <taxon>Lauraceae</taxon>
        <taxon>Cinnamomum</taxon>
    </lineage>
</organism>
<dbReference type="InterPro" id="IPR046960">
    <property type="entry name" value="PPR_At4g14850-like_plant"/>
</dbReference>
<dbReference type="STRING" id="337451.A0A443N7Q8"/>
<evidence type="ECO:0000313" key="2">
    <source>
        <dbReference type="Proteomes" id="UP000283530"/>
    </source>
</evidence>
<dbReference type="AlphaFoldDB" id="A0A443N7Q8"/>
<dbReference type="PANTHER" id="PTHR47926:SF448">
    <property type="entry name" value="PENTACOTRIPEPTIDE-REPEAT REGION OF PRORP DOMAIN-CONTAINING PROTEIN"/>
    <property type="match status" value="1"/>
</dbReference>